<accession>A0ABM7CFB2</accession>
<sequence>MKLSLINNKGFRWCKYQNIYFKGNFILNNVIYNSNLFNNQTDQLPKNIIENDSLKKTYGQFLFVVEEGNTIIVITDFLRSFNLFYQKNNSEYIISDLNDKFNKKDINNSCLDEFTYTGFVTNNNTIYNGVKSLESCRKYIFKNDKVTSLEYFKFKYDHTAKINCKEKINSIYDAVFKDFITATKDKTIVIPLSGGYDSRIIVQYLHKYKVPNKVICFTYGVKGNKESNISKEVANFYGYEWHFVEYTKSKWSQSRVLKYVEETFDGVSLPHIQDFIAIKELKDNKLIPDDAIIVPGHSGDFIAGSHLNQRVLNCKTREVFVYEILWKNYILNFSLNFKTLYSLVNKQVEKYLNNSDYVNSFEEWNFKERQAKFIVNSVRVYEYFGYEWSIPLWDVRLIEFWLRVNNQERLNRKLYFEFISSKDKWHIPEIKTNLVTELKIYKYYLKWARVIYLNITNSILNKEHPMGWYGIFNYKFRFSHSSINSLLVKELEDVVKNK</sequence>
<gene>
    <name evidence="5" type="ORF">D6200_07825</name>
</gene>
<evidence type="ECO:0000313" key="5">
    <source>
        <dbReference type="EMBL" id="AZJ32471.1"/>
    </source>
</evidence>
<dbReference type="PANTHER" id="PTHR43284">
    <property type="entry name" value="ASPARAGINE SYNTHETASE (GLUTAMINE-HYDROLYZING)"/>
    <property type="match status" value="1"/>
</dbReference>
<dbReference type="Pfam" id="PF00733">
    <property type="entry name" value="Asn_synthase"/>
    <property type="match status" value="1"/>
</dbReference>
<dbReference type="RefSeq" id="WP_073184725.1">
    <property type="nucleotide sequence ID" value="NZ_CP032544.1"/>
</dbReference>
<protein>
    <recommendedName>
        <fullName evidence="2">asparagine synthase (glutamine-hydrolyzing)</fullName>
        <ecNumber evidence="2">6.3.5.4</ecNumber>
    </recommendedName>
</protein>
<evidence type="ECO:0000313" key="6">
    <source>
        <dbReference type="Proteomes" id="UP000269693"/>
    </source>
</evidence>
<organism evidence="5 6">
    <name type="scientific">Tenacibaculum mesophilum</name>
    <dbReference type="NCBI Taxonomy" id="104268"/>
    <lineage>
        <taxon>Bacteria</taxon>
        <taxon>Pseudomonadati</taxon>
        <taxon>Bacteroidota</taxon>
        <taxon>Flavobacteriia</taxon>
        <taxon>Flavobacteriales</taxon>
        <taxon>Flavobacteriaceae</taxon>
        <taxon>Tenacibaculum</taxon>
    </lineage>
</organism>
<reference evidence="5 6" key="1">
    <citation type="submission" date="2018-09" db="EMBL/GenBank/DDBJ databases">
        <title>Insights into the microbiota of Asian seabass (Lates calcarifer) with tenacibaculosis symptoms and description of sp. nov. Tenacibaculum singaporense.</title>
        <authorList>
            <person name="Miyake S."/>
            <person name="Soh M."/>
            <person name="Azman M.N."/>
            <person name="Ngoh S.Y."/>
            <person name="Orban L."/>
            <person name="Seedorf H."/>
        </authorList>
    </citation>
    <scope>NUCLEOTIDE SEQUENCE [LARGE SCALE GENOMIC DNA]</scope>
    <source>
        <strain evidence="5 6">DSM 13764</strain>
    </source>
</reference>
<evidence type="ECO:0000256" key="3">
    <source>
        <dbReference type="ARBA" id="ARBA00048741"/>
    </source>
</evidence>
<dbReference type="Gene3D" id="3.40.50.620">
    <property type="entry name" value="HUPs"/>
    <property type="match status" value="1"/>
</dbReference>
<dbReference type="Proteomes" id="UP000269693">
    <property type="component" value="Chromosome"/>
</dbReference>
<evidence type="ECO:0000256" key="1">
    <source>
        <dbReference type="ARBA" id="ARBA00005187"/>
    </source>
</evidence>
<evidence type="ECO:0000259" key="4">
    <source>
        <dbReference type="Pfam" id="PF00733"/>
    </source>
</evidence>
<dbReference type="InterPro" id="IPR014729">
    <property type="entry name" value="Rossmann-like_a/b/a_fold"/>
</dbReference>
<keyword evidence="6" id="KW-1185">Reference proteome</keyword>
<dbReference type="InterPro" id="IPR001962">
    <property type="entry name" value="Asn_synthase"/>
</dbReference>
<dbReference type="EC" id="6.3.5.4" evidence="2"/>
<name>A0ABM7CFB2_9FLAO</name>
<dbReference type="EMBL" id="CP032544">
    <property type="protein sequence ID" value="AZJ32471.1"/>
    <property type="molecule type" value="Genomic_DNA"/>
</dbReference>
<dbReference type="PANTHER" id="PTHR43284:SF1">
    <property type="entry name" value="ASPARAGINE SYNTHETASE"/>
    <property type="match status" value="1"/>
</dbReference>
<feature type="domain" description="Asparagine synthetase" evidence="4">
    <location>
        <begin position="185"/>
        <end position="412"/>
    </location>
</feature>
<comment type="pathway">
    <text evidence="1">Amino-acid biosynthesis; L-asparagine biosynthesis; L-asparagine from L-aspartate (L-Gln route): step 1/1.</text>
</comment>
<dbReference type="InterPro" id="IPR051786">
    <property type="entry name" value="ASN_synthetase/amidase"/>
</dbReference>
<comment type="catalytic activity">
    <reaction evidence="3">
        <text>L-aspartate + L-glutamine + ATP + H2O = L-asparagine + L-glutamate + AMP + diphosphate + H(+)</text>
        <dbReference type="Rhea" id="RHEA:12228"/>
        <dbReference type="ChEBI" id="CHEBI:15377"/>
        <dbReference type="ChEBI" id="CHEBI:15378"/>
        <dbReference type="ChEBI" id="CHEBI:29985"/>
        <dbReference type="ChEBI" id="CHEBI:29991"/>
        <dbReference type="ChEBI" id="CHEBI:30616"/>
        <dbReference type="ChEBI" id="CHEBI:33019"/>
        <dbReference type="ChEBI" id="CHEBI:58048"/>
        <dbReference type="ChEBI" id="CHEBI:58359"/>
        <dbReference type="ChEBI" id="CHEBI:456215"/>
        <dbReference type="EC" id="6.3.5.4"/>
    </reaction>
</comment>
<dbReference type="SUPFAM" id="SSF52402">
    <property type="entry name" value="Adenine nucleotide alpha hydrolases-like"/>
    <property type="match status" value="1"/>
</dbReference>
<evidence type="ECO:0000256" key="2">
    <source>
        <dbReference type="ARBA" id="ARBA00012737"/>
    </source>
</evidence>
<proteinExistence type="predicted"/>